<feature type="transmembrane region" description="Helical" evidence="1">
    <location>
        <begin position="59"/>
        <end position="83"/>
    </location>
</feature>
<dbReference type="OrthoDB" id="3229610at2759"/>
<evidence type="ECO:0000313" key="3">
    <source>
        <dbReference type="EMBL" id="KAF9461507.1"/>
    </source>
</evidence>
<feature type="domain" description="Rhodopsin" evidence="2">
    <location>
        <begin position="5"/>
        <end position="115"/>
    </location>
</feature>
<name>A0A9P5Y136_9AGAR</name>
<dbReference type="Pfam" id="PF20684">
    <property type="entry name" value="Fung_rhodopsin"/>
    <property type="match status" value="1"/>
</dbReference>
<feature type="transmembrane region" description="Helical" evidence="1">
    <location>
        <begin position="124"/>
        <end position="141"/>
    </location>
</feature>
<protein>
    <recommendedName>
        <fullName evidence="2">Rhodopsin domain-containing protein</fullName>
    </recommendedName>
</protein>
<comment type="caution">
    <text evidence="3">The sequence shown here is derived from an EMBL/GenBank/DDBJ whole genome shotgun (WGS) entry which is preliminary data.</text>
</comment>
<evidence type="ECO:0000256" key="1">
    <source>
        <dbReference type="SAM" id="Phobius"/>
    </source>
</evidence>
<keyword evidence="1" id="KW-0812">Transmembrane</keyword>
<keyword evidence="4" id="KW-1185">Reference proteome</keyword>
<proteinExistence type="predicted"/>
<evidence type="ECO:0000259" key="2">
    <source>
        <dbReference type="Pfam" id="PF20684"/>
    </source>
</evidence>
<keyword evidence="1" id="KW-0472">Membrane</keyword>
<feature type="transmembrane region" description="Helical" evidence="1">
    <location>
        <begin position="95"/>
        <end position="118"/>
    </location>
</feature>
<dbReference type="AlphaFoldDB" id="A0A9P5Y136"/>
<reference evidence="3" key="1">
    <citation type="submission" date="2020-11" db="EMBL/GenBank/DDBJ databases">
        <authorList>
            <consortium name="DOE Joint Genome Institute"/>
            <person name="Ahrendt S."/>
            <person name="Riley R."/>
            <person name="Andreopoulos W."/>
            <person name="Labutti K."/>
            <person name="Pangilinan J."/>
            <person name="Ruiz-Duenas F.J."/>
            <person name="Barrasa J.M."/>
            <person name="Sanchez-Garcia M."/>
            <person name="Camarero S."/>
            <person name="Miyauchi S."/>
            <person name="Serrano A."/>
            <person name="Linde D."/>
            <person name="Babiker R."/>
            <person name="Drula E."/>
            <person name="Ayuso-Fernandez I."/>
            <person name="Pacheco R."/>
            <person name="Padilla G."/>
            <person name="Ferreira P."/>
            <person name="Barriuso J."/>
            <person name="Kellner H."/>
            <person name="Castanera R."/>
            <person name="Alfaro M."/>
            <person name="Ramirez L."/>
            <person name="Pisabarro A.G."/>
            <person name="Kuo A."/>
            <person name="Tritt A."/>
            <person name="Lipzen A."/>
            <person name="He G."/>
            <person name="Yan M."/>
            <person name="Ng V."/>
            <person name="Cullen D."/>
            <person name="Martin F."/>
            <person name="Rosso M.-N."/>
            <person name="Henrissat B."/>
            <person name="Hibbett D."/>
            <person name="Martinez A.T."/>
            <person name="Grigoriev I.V."/>
        </authorList>
    </citation>
    <scope>NUCLEOTIDE SEQUENCE</scope>
    <source>
        <strain evidence="3">CBS 247.69</strain>
    </source>
</reference>
<evidence type="ECO:0000313" key="4">
    <source>
        <dbReference type="Proteomes" id="UP000807353"/>
    </source>
</evidence>
<sequence>MSISRLVLPKTRVRRSLFVLSCCFILVCCALVIQKIWVCCRDTSWHNNNNHIQCYLGRTVGIISLCSDIIGDTILVAVPVQMLWNVGLPRSQRCLVLTIFAASVLSTLAGIVYAVLVFNARILYVYRGLLIGLATDIMVSYL</sequence>
<accession>A0A9P5Y136</accession>
<organism evidence="3 4">
    <name type="scientific">Collybia nuda</name>
    <dbReference type="NCBI Taxonomy" id="64659"/>
    <lineage>
        <taxon>Eukaryota</taxon>
        <taxon>Fungi</taxon>
        <taxon>Dikarya</taxon>
        <taxon>Basidiomycota</taxon>
        <taxon>Agaricomycotina</taxon>
        <taxon>Agaricomycetes</taxon>
        <taxon>Agaricomycetidae</taxon>
        <taxon>Agaricales</taxon>
        <taxon>Tricholomatineae</taxon>
        <taxon>Clitocybaceae</taxon>
        <taxon>Collybia</taxon>
    </lineage>
</organism>
<dbReference type="Proteomes" id="UP000807353">
    <property type="component" value="Unassembled WGS sequence"/>
</dbReference>
<keyword evidence="1" id="KW-1133">Transmembrane helix</keyword>
<gene>
    <name evidence="3" type="ORF">BDZ94DRAFT_1263527</name>
</gene>
<dbReference type="EMBL" id="MU150283">
    <property type="protein sequence ID" value="KAF9461507.1"/>
    <property type="molecule type" value="Genomic_DNA"/>
</dbReference>
<dbReference type="InterPro" id="IPR049326">
    <property type="entry name" value="Rhodopsin_dom_fungi"/>
</dbReference>